<comment type="caution">
    <text evidence="2">The sequence shown here is derived from an EMBL/GenBank/DDBJ whole genome shotgun (WGS) entry which is preliminary data.</text>
</comment>
<dbReference type="AlphaFoldDB" id="B6GEJ6"/>
<protein>
    <submittedName>
        <fullName evidence="2">Uncharacterized protein</fullName>
    </submittedName>
</protein>
<reference evidence="2 3" key="1">
    <citation type="submission" date="2008-10" db="EMBL/GenBank/DDBJ databases">
        <title>Draft genome sequence of Collinsella stercoris (DSM 13279).</title>
        <authorList>
            <person name="Sudarsanam P."/>
            <person name="Ley R."/>
            <person name="Guruge J."/>
            <person name="Turnbaugh P.J."/>
            <person name="Mahowald M."/>
            <person name="Liep D."/>
            <person name="Gordon J."/>
        </authorList>
    </citation>
    <scope>NUCLEOTIDE SEQUENCE [LARGE SCALE GENOMIC DNA]</scope>
    <source>
        <strain evidence="2 3">DSM 13279</strain>
    </source>
</reference>
<dbReference type="STRING" id="445975.COLSTE_02541"/>
<reference evidence="2 3" key="2">
    <citation type="submission" date="2008-10" db="EMBL/GenBank/DDBJ databases">
        <authorList>
            <person name="Fulton L."/>
            <person name="Clifton S."/>
            <person name="Fulton B."/>
            <person name="Xu J."/>
            <person name="Minx P."/>
            <person name="Pepin K.H."/>
            <person name="Johnson M."/>
            <person name="Thiruvilangam P."/>
            <person name="Bhonagiri V."/>
            <person name="Nash W.E."/>
            <person name="Mardis E.R."/>
            <person name="Wilson R.K."/>
        </authorList>
    </citation>
    <scope>NUCLEOTIDE SEQUENCE [LARGE SCALE GENOMIC DNA]</scope>
    <source>
        <strain evidence="2 3">DSM 13279</strain>
    </source>
</reference>
<dbReference type="RefSeq" id="WP_006722157.1">
    <property type="nucleotide sequence ID" value="NZ_CP085935.1"/>
</dbReference>
<name>B6GEJ6_9ACTN</name>
<dbReference type="OrthoDB" id="3174795at2"/>
<organism evidence="2 3">
    <name type="scientific">Collinsella stercoris DSM 13279</name>
    <dbReference type="NCBI Taxonomy" id="445975"/>
    <lineage>
        <taxon>Bacteria</taxon>
        <taxon>Bacillati</taxon>
        <taxon>Actinomycetota</taxon>
        <taxon>Coriobacteriia</taxon>
        <taxon>Coriobacteriales</taxon>
        <taxon>Coriobacteriaceae</taxon>
        <taxon>Collinsella</taxon>
    </lineage>
</organism>
<dbReference type="EMBL" id="ABXJ01000152">
    <property type="protein sequence ID" value="EEA89298.1"/>
    <property type="molecule type" value="Genomic_DNA"/>
</dbReference>
<feature type="region of interest" description="Disordered" evidence="1">
    <location>
        <begin position="120"/>
        <end position="142"/>
    </location>
</feature>
<evidence type="ECO:0000256" key="1">
    <source>
        <dbReference type="SAM" id="MobiDB-lite"/>
    </source>
</evidence>
<sequence>MTRADSGRRHKWWRESELAYIRERAGKVPAREIRKALRVSREQLKGAVRWMRARGEDVDLRCFRPKTLVCPSCGMARALFGSEGVCEPCRLARRLADTEAEIAGLLPLLSAADRATYERTEAKRETRCDPMPASPRTAGMTAYERARAEERHDIAMERWQAARLKRLLKAAQKRKERVSKKVRGSR</sequence>
<evidence type="ECO:0000313" key="3">
    <source>
        <dbReference type="Proteomes" id="UP000003560"/>
    </source>
</evidence>
<proteinExistence type="predicted"/>
<keyword evidence="3" id="KW-1185">Reference proteome</keyword>
<dbReference type="GeneID" id="98001913"/>
<accession>B6GEJ6</accession>
<dbReference type="Proteomes" id="UP000003560">
    <property type="component" value="Unassembled WGS sequence"/>
</dbReference>
<evidence type="ECO:0000313" key="2">
    <source>
        <dbReference type="EMBL" id="EEA89298.1"/>
    </source>
</evidence>
<dbReference type="eggNOG" id="ENOG5032CZ0">
    <property type="taxonomic scope" value="Bacteria"/>
</dbReference>
<gene>
    <name evidence="2" type="ORF">COLSTE_02541</name>
</gene>
<dbReference type="HOGENOM" id="CLU_1452130_0_0_11"/>